<dbReference type="Proteomes" id="UP000256345">
    <property type="component" value="Unassembled WGS sequence"/>
</dbReference>
<keyword evidence="1" id="KW-0812">Transmembrane</keyword>
<name>A0AAC8Q0H3_9BACT</name>
<dbReference type="RefSeq" id="WP_047853870.1">
    <property type="nucleotide sequence ID" value="NZ_CP011509.1"/>
</dbReference>
<keyword evidence="1" id="KW-1133">Transmembrane helix</keyword>
<reference evidence="2 4" key="1">
    <citation type="submission" date="2015-05" db="EMBL/GenBank/DDBJ databases">
        <title>Genome assembly of Archangium gephyra DSM 2261.</title>
        <authorList>
            <person name="Sharma G."/>
            <person name="Subramanian S."/>
        </authorList>
    </citation>
    <scope>NUCLEOTIDE SEQUENCE [LARGE SCALE GENOMIC DNA]</scope>
    <source>
        <strain evidence="2 4">DSM 2261</strain>
    </source>
</reference>
<accession>A0AAC8Q0H3</accession>
<organism evidence="2 4">
    <name type="scientific">Archangium gephyra</name>
    <dbReference type="NCBI Taxonomy" id="48"/>
    <lineage>
        <taxon>Bacteria</taxon>
        <taxon>Pseudomonadati</taxon>
        <taxon>Myxococcota</taxon>
        <taxon>Myxococcia</taxon>
        <taxon>Myxococcales</taxon>
        <taxon>Cystobacterineae</taxon>
        <taxon>Archangiaceae</taxon>
        <taxon>Archangium</taxon>
    </lineage>
</organism>
<dbReference type="PANTHER" id="PTHR37826">
    <property type="entry name" value="FLOTILLIN BAND_7_5 DOMAIN PROTEIN"/>
    <property type="match status" value="1"/>
</dbReference>
<dbReference type="EMBL" id="CP011509">
    <property type="protein sequence ID" value="AKI98536.1"/>
    <property type="molecule type" value="Genomic_DNA"/>
</dbReference>
<sequence length="322" mass="34544">MSATLVAGCARCGSALEEGDLRCPICALSVGEPREGGVLLEKVRAKVVRCVSCGASLEYSAELKAPRCAFCASVMKVETTADPLEQAEAYLPFTVDEAAAREALGRFLGEKRFFRPSDLAASAALQSLRPMWWPAWGFTAGARVSWAADSDAGSRRSAWAPHSGQETMSFQDILVSASKGLTERECDKLAGHYQLGSAQPAPRGPEDAQVERFDVTRSGARRQILAAVEALASEEMEHQHVPGSRVRNLHVAVVLSSLETKRYALPAYVLAYQYKGKVYRVVVHGQDAGVVLGDAPLSWAKVVLVVGGVLLALGLLALLFSR</sequence>
<gene>
    <name evidence="2" type="ORF">AA314_00163</name>
    <name evidence="3" type="ORF">ATI61_12266</name>
</gene>
<keyword evidence="1" id="KW-0472">Membrane</keyword>
<evidence type="ECO:0000256" key="1">
    <source>
        <dbReference type="SAM" id="Phobius"/>
    </source>
</evidence>
<dbReference type="Proteomes" id="UP000035579">
    <property type="component" value="Chromosome"/>
</dbReference>
<dbReference type="PANTHER" id="PTHR37826:SF3">
    <property type="entry name" value="J DOMAIN-CONTAINING PROTEIN"/>
    <property type="match status" value="1"/>
</dbReference>
<feature type="transmembrane region" description="Helical" evidence="1">
    <location>
        <begin position="299"/>
        <end position="320"/>
    </location>
</feature>
<dbReference type="KEGG" id="age:AA314_00163"/>
<reference evidence="3 5" key="2">
    <citation type="submission" date="2018-08" db="EMBL/GenBank/DDBJ databases">
        <title>Genomic Encyclopedia of Archaeal and Bacterial Type Strains, Phase II (KMG-II): from individual species to whole genera.</title>
        <authorList>
            <person name="Goeker M."/>
        </authorList>
    </citation>
    <scope>NUCLEOTIDE SEQUENCE [LARGE SCALE GENOMIC DNA]</scope>
    <source>
        <strain evidence="3 5">DSM 2261</strain>
    </source>
</reference>
<evidence type="ECO:0000313" key="2">
    <source>
        <dbReference type="EMBL" id="AKI98536.1"/>
    </source>
</evidence>
<dbReference type="AlphaFoldDB" id="A0AAC8Q0H3"/>
<proteinExistence type="predicted"/>
<protein>
    <submittedName>
        <fullName evidence="2">Primosomal protein N</fullName>
    </submittedName>
</protein>
<keyword evidence="5" id="KW-1185">Reference proteome</keyword>
<evidence type="ECO:0000313" key="3">
    <source>
        <dbReference type="EMBL" id="REG20366.1"/>
    </source>
</evidence>
<evidence type="ECO:0000313" key="5">
    <source>
        <dbReference type="Proteomes" id="UP000256345"/>
    </source>
</evidence>
<evidence type="ECO:0000313" key="4">
    <source>
        <dbReference type="Proteomes" id="UP000035579"/>
    </source>
</evidence>
<dbReference type="EMBL" id="QUMU01000022">
    <property type="protein sequence ID" value="REG20366.1"/>
    <property type="molecule type" value="Genomic_DNA"/>
</dbReference>